<accession>A0A2S7MYY6</accession>
<organism evidence="3 4">
    <name type="scientific">Pradoshia eiseniae</name>
    <dbReference type="NCBI Taxonomy" id="2064768"/>
    <lineage>
        <taxon>Bacteria</taxon>
        <taxon>Bacillati</taxon>
        <taxon>Bacillota</taxon>
        <taxon>Bacilli</taxon>
        <taxon>Bacillales</taxon>
        <taxon>Bacillaceae</taxon>
        <taxon>Pradoshia</taxon>
    </lineage>
</organism>
<dbReference type="PROSITE" id="PS51352">
    <property type="entry name" value="THIOREDOXIN_2"/>
    <property type="match status" value="1"/>
</dbReference>
<dbReference type="GO" id="GO:0016491">
    <property type="term" value="F:oxidoreductase activity"/>
    <property type="evidence" value="ECO:0007669"/>
    <property type="project" value="InterPro"/>
</dbReference>
<proteinExistence type="predicted"/>
<keyword evidence="1" id="KW-1015">Disulfide bond</keyword>
<dbReference type="InterPro" id="IPR013766">
    <property type="entry name" value="Thioredoxin_domain"/>
</dbReference>
<dbReference type="SUPFAM" id="SSF52833">
    <property type="entry name" value="Thioredoxin-like"/>
    <property type="match status" value="1"/>
</dbReference>
<keyword evidence="4" id="KW-1185">Reference proteome</keyword>
<name>A0A2S7MYY6_9BACI</name>
<reference evidence="3 4" key="1">
    <citation type="submission" date="2017-12" db="EMBL/GenBank/DDBJ databases">
        <title>Taxonomic description and draft genome of Pradoshia cofamensis Gen. nov., sp. nov., a thermotolerant bacillale isolated from anterior gut of earthworm Eisenia fetida.</title>
        <authorList>
            <person name="Saha T."/>
            <person name="Chakraborty R."/>
        </authorList>
    </citation>
    <scope>NUCLEOTIDE SEQUENCE [LARGE SCALE GENOMIC DNA]</scope>
    <source>
        <strain evidence="3 4">EAG3</strain>
    </source>
</reference>
<evidence type="ECO:0000259" key="2">
    <source>
        <dbReference type="PROSITE" id="PS51352"/>
    </source>
</evidence>
<dbReference type="GO" id="GO:0016209">
    <property type="term" value="F:antioxidant activity"/>
    <property type="evidence" value="ECO:0007669"/>
    <property type="project" value="InterPro"/>
</dbReference>
<evidence type="ECO:0000256" key="1">
    <source>
        <dbReference type="ARBA" id="ARBA00023157"/>
    </source>
</evidence>
<dbReference type="InterPro" id="IPR000866">
    <property type="entry name" value="AhpC/TSA"/>
</dbReference>
<dbReference type="AlphaFoldDB" id="A0A2S7MYY6"/>
<dbReference type="PROSITE" id="PS00194">
    <property type="entry name" value="THIOREDOXIN_1"/>
    <property type="match status" value="1"/>
</dbReference>
<dbReference type="PANTHER" id="PTHR42852:SF17">
    <property type="entry name" value="THIOREDOXIN-LIKE PROTEIN HI_1115"/>
    <property type="match status" value="1"/>
</dbReference>
<protein>
    <submittedName>
        <fullName evidence="3">Cytochrome C biogenesis protein</fullName>
    </submittedName>
</protein>
<dbReference type="OrthoDB" id="25753at2"/>
<dbReference type="InterPro" id="IPR036249">
    <property type="entry name" value="Thioredoxin-like_sf"/>
</dbReference>
<feature type="domain" description="Thioredoxin" evidence="2">
    <location>
        <begin position="39"/>
        <end position="178"/>
    </location>
</feature>
<dbReference type="Proteomes" id="UP000239663">
    <property type="component" value="Unassembled WGS sequence"/>
</dbReference>
<gene>
    <name evidence="3" type="ORF">CYL18_11925</name>
</gene>
<dbReference type="Gene3D" id="3.40.30.10">
    <property type="entry name" value="Glutaredoxin"/>
    <property type="match status" value="1"/>
</dbReference>
<evidence type="ECO:0000313" key="4">
    <source>
        <dbReference type="Proteomes" id="UP000239663"/>
    </source>
</evidence>
<dbReference type="InterPro" id="IPR050553">
    <property type="entry name" value="Thioredoxin_ResA/DsbE_sf"/>
</dbReference>
<evidence type="ECO:0000313" key="3">
    <source>
        <dbReference type="EMBL" id="PQD95031.1"/>
    </source>
</evidence>
<dbReference type="RefSeq" id="WP_104849736.1">
    <property type="nucleotide sequence ID" value="NZ_PKOZ01000006.1"/>
</dbReference>
<comment type="caution">
    <text evidence="3">The sequence shown here is derived from an EMBL/GenBank/DDBJ whole genome shotgun (WGS) entry which is preliminary data.</text>
</comment>
<dbReference type="CDD" id="cd02966">
    <property type="entry name" value="TlpA_like_family"/>
    <property type="match status" value="1"/>
</dbReference>
<sequence>MKKLIISIASIMILIPLSGARPLVERGDIIHTANARNPIKEGQPAPDFTLQTADGEQIRLSDYLGEKVLINFWASWCPPCREEMHVFENYFIANKPKAHLISINLTYAEKAIDDVQGYLRKNNLTFPVLLDTKGKTGESYQVLTLPTSIFIDSNGIIQKKWIGPLDNKTLQSILSNLK</sequence>
<dbReference type="PANTHER" id="PTHR42852">
    <property type="entry name" value="THIOL:DISULFIDE INTERCHANGE PROTEIN DSBE"/>
    <property type="match status" value="1"/>
</dbReference>
<dbReference type="InterPro" id="IPR017937">
    <property type="entry name" value="Thioredoxin_CS"/>
</dbReference>
<dbReference type="EMBL" id="PKOZ01000006">
    <property type="protein sequence ID" value="PQD95031.1"/>
    <property type="molecule type" value="Genomic_DNA"/>
</dbReference>
<dbReference type="Pfam" id="PF00578">
    <property type="entry name" value="AhpC-TSA"/>
    <property type="match status" value="1"/>
</dbReference>